<protein>
    <submittedName>
        <fullName evidence="1 2">Uncharacterized protein</fullName>
    </submittedName>
</protein>
<dbReference type="HOGENOM" id="CLU_2458162_0_0_1"/>
<evidence type="ECO:0000313" key="3">
    <source>
        <dbReference type="Proteomes" id="UP000002051"/>
    </source>
</evidence>
<dbReference type="AlphaFoldDB" id="G7IWD9"/>
<dbReference type="EMBL" id="CM001219">
    <property type="protein sequence ID" value="AES69190.1"/>
    <property type="molecule type" value="Genomic_DNA"/>
</dbReference>
<dbReference type="Proteomes" id="UP000002051">
    <property type="component" value="Chromosome 3"/>
</dbReference>
<name>G7IWD9_MEDTR</name>
<dbReference type="PaxDb" id="3880-AES69190"/>
<organism evidence="1 3">
    <name type="scientific">Medicago truncatula</name>
    <name type="common">Barrel medic</name>
    <name type="synonym">Medicago tribuloides</name>
    <dbReference type="NCBI Taxonomy" id="3880"/>
    <lineage>
        <taxon>Eukaryota</taxon>
        <taxon>Viridiplantae</taxon>
        <taxon>Streptophyta</taxon>
        <taxon>Embryophyta</taxon>
        <taxon>Tracheophyta</taxon>
        <taxon>Spermatophyta</taxon>
        <taxon>Magnoliopsida</taxon>
        <taxon>eudicotyledons</taxon>
        <taxon>Gunneridae</taxon>
        <taxon>Pentapetalae</taxon>
        <taxon>rosids</taxon>
        <taxon>fabids</taxon>
        <taxon>Fabales</taxon>
        <taxon>Fabaceae</taxon>
        <taxon>Papilionoideae</taxon>
        <taxon>50 kb inversion clade</taxon>
        <taxon>NPAAA clade</taxon>
        <taxon>Hologalegina</taxon>
        <taxon>IRL clade</taxon>
        <taxon>Trifolieae</taxon>
        <taxon>Medicago</taxon>
    </lineage>
</organism>
<reference evidence="1 3" key="2">
    <citation type="journal article" date="2014" name="BMC Genomics">
        <title>An improved genome release (version Mt4.0) for the model legume Medicago truncatula.</title>
        <authorList>
            <person name="Tang H."/>
            <person name="Krishnakumar V."/>
            <person name="Bidwell S."/>
            <person name="Rosen B."/>
            <person name="Chan A."/>
            <person name="Zhou S."/>
            <person name="Gentzbittel L."/>
            <person name="Childs K.L."/>
            <person name="Yandell M."/>
            <person name="Gundlach H."/>
            <person name="Mayer K.F."/>
            <person name="Schwartz D.C."/>
            <person name="Town C.D."/>
        </authorList>
    </citation>
    <scope>GENOME REANNOTATION</scope>
    <source>
        <strain evidence="2 3">cv. Jemalong A17</strain>
    </source>
</reference>
<evidence type="ECO:0000313" key="2">
    <source>
        <dbReference type="EnsemblPlants" id="AES69190"/>
    </source>
</evidence>
<reference evidence="1 3" key="1">
    <citation type="journal article" date="2011" name="Nature">
        <title>The Medicago genome provides insight into the evolution of rhizobial symbioses.</title>
        <authorList>
            <person name="Young N.D."/>
            <person name="Debelle F."/>
            <person name="Oldroyd G.E."/>
            <person name="Geurts R."/>
            <person name="Cannon S.B."/>
            <person name="Udvardi M.K."/>
            <person name="Benedito V.A."/>
            <person name="Mayer K.F."/>
            <person name="Gouzy J."/>
            <person name="Schoof H."/>
            <person name="Van de Peer Y."/>
            <person name="Proost S."/>
            <person name="Cook D.R."/>
            <person name="Meyers B.C."/>
            <person name="Spannagl M."/>
            <person name="Cheung F."/>
            <person name="De Mita S."/>
            <person name="Krishnakumar V."/>
            <person name="Gundlach H."/>
            <person name="Zhou S."/>
            <person name="Mudge J."/>
            <person name="Bharti A.K."/>
            <person name="Murray J.D."/>
            <person name="Naoumkina M.A."/>
            <person name="Rosen B."/>
            <person name="Silverstein K.A."/>
            <person name="Tang H."/>
            <person name="Rombauts S."/>
            <person name="Zhao P.X."/>
            <person name="Zhou P."/>
            <person name="Barbe V."/>
            <person name="Bardou P."/>
            <person name="Bechner M."/>
            <person name="Bellec A."/>
            <person name="Berger A."/>
            <person name="Berges H."/>
            <person name="Bidwell S."/>
            <person name="Bisseling T."/>
            <person name="Choisne N."/>
            <person name="Couloux A."/>
            <person name="Denny R."/>
            <person name="Deshpande S."/>
            <person name="Dai X."/>
            <person name="Doyle J.J."/>
            <person name="Dudez A.M."/>
            <person name="Farmer A.D."/>
            <person name="Fouteau S."/>
            <person name="Franken C."/>
            <person name="Gibelin C."/>
            <person name="Gish J."/>
            <person name="Goldstein S."/>
            <person name="Gonzalez A.J."/>
            <person name="Green P.J."/>
            <person name="Hallab A."/>
            <person name="Hartog M."/>
            <person name="Hua A."/>
            <person name="Humphray S.J."/>
            <person name="Jeong D.H."/>
            <person name="Jing Y."/>
            <person name="Jocker A."/>
            <person name="Kenton S.M."/>
            <person name="Kim D.J."/>
            <person name="Klee K."/>
            <person name="Lai H."/>
            <person name="Lang C."/>
            <person name="Lin S."/>
            <person name="Macmil S.L."/>
            <person name="Magdelenat G."/>
            <person name="Matthews L."/>
            <person name="McCorrison J."/>
            <person name="Monaghan E.L."/>
            <person name="Mun J.H."/>
            <person name="Najar F.Z."/>
            <person name="Nicholson C."/>
            <person name="Noirot C."/>
            <person name="O'Bleness M."/>
            <person name="Paule C.R."/>
            <person name="Poulain J."/>
            <person name="Prion F."/>
            <person name="Qin B."/>
            <person name="Qu C."/>
            <person name="Retzel E.F."/>
            <person name="Riddle C."/>
            <person name="Sallet E."/>
            <person name="Samain S."/>
            <person name="Samson N."/>
            <person name="Sanders I."/>
            <person name="Saurat O."/>
            <person name="Scarpelli C."/>
            <person name="Schiex T."/>
            <person name="Segurens B."/>
            <person name="Severin A.J."/>
            <person name="Sherrier D.J."/>
            <person name="Shi R."/>
            <person name="Sims S."/>
            <person name="Singer S.R."/>
            <person name="Sinharoy S."/>
            <person name="Sterck L."/>
            <person name="Viollet A."/>
            <person name="Wang B.B."/>
            <person name="Wang K."/>
            <person name="Wang M."/>
            <person name="Wang X."/>
            <person name="Warfsmann J."/>
            <person name="Weissenbach J."/>
            <person name="White D.D."/>
            <person name="White J.D."/>
            <person name="Wiley G.B."/>
            <person name="Wincker P."/>
            <person name="Xing Y."/>
            <person name="Yang L."/>
            <person name="Yao Z."/>
            <person name="Ying F."/>
            <person name="Zhai J."/>
            <person name="Zhou L."/>
            <person name="Zuber A."/>
            <person name="Denarie J."/>
            <person name="Dixon R.A."/>
            <person name="May G.D."/>
            <person name="Schwartz D.C."/>
            <person name="Rogers J."/>
            <person name="Quetier F."/>
            <person name="Town C.D."/>
            <person name="Roe B.A."/>
        </authorList>
    </citation>
    <scope>NUCLEOTIDE SEQUENCE [LARGE SCALE GENOMIC DNA]</scope>
    <source>
        <strain evidence="1">A17</strain>
        <strain evidence="2 3">cv. Jemalong A17</strain>
    </source>
</reference>
<proteinExistence type="predicted"/>
<dbReference type="EnsemblPlants" id="AES69190">
    <property type="protein sequence ID" value="AES69190"/>
    <property type="gene ID" value="MTR_3g023680"/>
</dbReference>
<reference evidence="2" key="3">
    <citation type="submission" date="2015-04" db="UniProtKB">
        <authorList>
            <consortium name="EnsemblPlants"/>
        </authorList>
    </citation>
    <scope>IDENTIFICATION</scope>
    <source>
        <strain evidence="2">cv. Jemalong A17</strain>
    </source>
</reference>
<accession>G7IWD9</accession>
<evidence type="ECO:0000313" key="1">
    <source>
        <dbReference type="EMBL" id="AES69190.1"/>
    </source>
</evidence>
<sequence length="89" mass="10167">MKFFQEQHFEGALEVYRAFTFAKEPLQENCHFATGKLRLCDSLNCRNRTFATVPQPTRKCMSQRYFATVRETVVTTVVKGIAAVVTVAM</sequence>
<keyword evidence="3" id="KW-1185">Reference proteome</keyword>
<gene>
    <name evidence="1" type="ordered locus">MTR_3g023680</name>
</gene>